<dbReference type="Pfam" id="PF00440">
    <property type="entry name" value="TetR_N"/>
    <property type="match status" value="1"/>
</dbReference>
<dbReference type="InterPro" id="IPR050109">
    <property type="entry name" value="HTH-type_TetR-like_transc_reg"/>
</dbReference>
<dbReference type="Gene3D" id="1.10.10.60">
    <property type="entry name" value="Homeodomain-like"/>
    <property type="match status" value="1"/>
</dbReference>
<keyword evidence="2" id="KW-0805">Transcription regulation</keyword>
<reference evidence="7 8" key="1">
    <citation type="submission" date="2019-09" db="EMBL/GenBank/DDBJ databases">
        <title>Genome sequence and assembly of Adhaeribacter sp.</title>
        <authorList>
            <person name="Chhetri G."/>
        </authorList>
    </citation>
    <scope>NUCLEOTIDE SEQUENCE [LARGE SCALE GENOMIC DNA]</scope>
    <source>
        <strain evidence="7 8">DK36</strain>
    </source>
</reference>
<organism evidence="7 8">
    <name type="scientific">Adhaeribacter rhizoryzae</name>
    <dbReference type="NCBI Taxonomy" id="2607907"/>
    <lineage>
        <taxon>Bacteria</taxon>
        <taxon>Pseudomonadati</taxon>
        <taxon>Bacteroidota</taxon>
        <taxon>Cytophagia</taxon>
        <taxon>Cytophagales</taxon>
        <taxon>Hymenobacteraceae</taxon>
        <taxon>Adhaeribacter</taxon>
    </lineage>
</organism>
<dbReference type="PANTHER" id="PTHR30055">
    <property type="entry name" value="HTH-TYPE TRANSCRIPTIONAL REGULATOR RUTR"/>
    <property type="match status" value="1"/>
</dbReference>
<dbReference type="Proteomes" id="UP000323426">
    <property type="component" value="Unassembled WGS sequence"/>
</dbReference>
<dbReference type="GO" id="GO:0003700">
    <property type="term" value="F:DNA-binding transcription factor activity"/>
    <property type="evidence" value="ECO:0007669"/>
    <property type="project" value="TreeGrafter"/>
</dbReference>
<dbReference type="EMBL" id="VWSF01000014">
    <property type="protein sequence ID" value="KAA5543395.1"/>
    <property type="molecule type" value="Genomic_DNA"/>
</dbReference>
<evidence type="ECO:0000256" key="5">
    <source>
        <dbReference type="PROSITE-ProRule" id="PRU00335"/>
    </source>
</evidence>
<gene>
    <name evidence="7" type="ORF">F0145_17300</name>
</gene>
<evidence type="ECO:0000259" key="6">
    <source>
        <dbReference type="PROSITE" id="PS50977"/>
    </source>
</evidence>
<evidence type="ECO:0000256" key="4">
    <source>
        <dbReference type="ARBA" id="ARBA00023163"/>
    </source>
</evidence>
<comment type="caution">
    <text evidence="7">The sequence shown here is derived from an EMBL/GenBank/DDBJ whole genome shotgun (WGS) entry which is preliminary data.</text>
</comment>
<dbReference type="SUPFAM" id="SSF46689">
    <property type="entry name" value="Homeodomain-like"/>
    <property type="match status" value="1"/>
</dbReference>
<dbReference type="RefSeq" id="WP_150090216.1">
    <property type="nucleotide sequence ID" value="NZ_VWSF01000014.1"/>
</dbReference>
<dbReference type="GO" id="GO:0000976">
    <property type="term" value="F:transcription cis-regulatory region binding"/>
    <property type="evidence" value="ECO:0007669"/>
    <property type="project" value="TreeGrafter"/>
</dbReference>
<dbReference type="PROSITE" id="PS50977">
    <property type="entry name" value="HTH_TETR_2"/>
    <property type="match status" value="1"/>
</dbReference>
<dbReference type="PRINTS" id="PR00455">
    <property type="entry name" value="HTHTETR"/>
</dbReference>
<keyword evidence="1" id="KW-0678">Repressor</keyword>
<keyword evidence="4" id="KW-0804">Transcription</keyword>
<evidence type="ECO:0000313" key="8">
    <source>
        <dbReference type="Proteomes" id="UP000323426"/>
    </source>
</evidence>
<evidence type="ECO:0000256" key="3">
    <source>
        <dbReference type="ARBA" id="ARBA00023125"/>
    </source>
</evidence>
<accession>A0A5M6DDW1</accession>
<dbReference type="PANTHER" id="PTHR30055:SF175">
    <property type="entry name" value="HTH-TYPE TRANSCRIPTIONAL REPRESSOR KSTR2"/>
    <property type="match status" value="1"/>
</dbReference>
<dbReference type="Gene3D" id="1.10.357.10">
    <property type="entry name" value="Tetracycline Repressor, domain 2"/>
    <property type="match status" value="1"/>
</dbReference>
<dbReference type="InterPro" id="IPR001647">
    <property type="entry name" value="HTH_TetR"/>
</dbReference>
<keyword evidence="8" id="KW-1185">Reference proteome</keyword>
<dbReference type="InterPro" id="IPR009057">
    <property type="entry name" value="Homeodomain-like_sf"/>
</dbReference>
<feature type="domain" description="HTH tetR-type" evidence="6">
    <location>
        <begin position="1"/>
        <end position="61"/>
    </location>
</feature>
<protein>
    <submittedName>
        <fullName evidence="7">TetR/AcrR family transcriptional regulator</fullName>
    </submittedName>
</protein>
<keyword evidence="3 5" id="KW-0238">DNA-binding</keyword>
<feature type="DNA-binding region" description="H-T-H motif" evidence="5">
    <location>
        <begin position="24"/>
        <end position="43"/>
    </location>
</feature>
<name>A0A5M6DDW1_9BACT</name>
<sequence length="204" mass="23578">MEVKDKILTESFRLFCRRGIKSVSMDDIALQLAMSKKTLYKWFENKDELVKAVIELHLQANECGCAETTNASANAVEELLRIMALNKRLFSQLHPSVFYDLQKYHPGAWNLFNEHKTNFILATVKANIRRGMKEGLFRADLDVEMMSRLRLAQIELVFNPDIFPPDQFNIGEVQLECLEHFMLGIATLKGHKLINAYKKVNEEE</sequence>
<dbReference type="AlphaFoldDB" id="A0A5M6DDW1"/>
<dbReference type="SUPFAM" id="SSF48498">
    <property type="entry name" value="Tetracyclin repressor-like, C-terminal domain"/>
    <property type="match status" value="1"/>
</dbReference>
<dbReference type="InterPro" id="IPR036271">
    <property type="entry name" value="Tet_transcr_reg_TetR-rel_C_sf"/>
</dbReference>
<evidence type="ECO:0000256" key="2">
    <source>
        <dbReference type="ARBA" id="ARBA00023015"/>
    </source>
</evidence>
<evidence type="ECO:0000313" key="7">
    <source>
        <dbReference type="EMBL" id="KAA5543395.1"/>
    </source>
</evidence>
<evidence type="ECO:0000256" key="1">
    <source>
        <dbReference type="ARBA" id="ARBA00022491"/>
    </source>
</evidence>
<proteinExistence type="predicted"/>